<dbReference type="InterPro" id="IPR037523">
    <property type="entry name" value="VOC_core"/>
</dbReference>
<dbReference type="SUPFAM" id="SSF54593">
    <property type="entry name" value="Glyoxalase/Bleomycin resistance protein/Dihydroxybiphenyl dioxygenase"/>
    <property type="match status" value="1"/>
</dbReference>
<dbReference type="Gene3D" id="3.10.180.10">
    <property type="entry name" value="2,3-Dihydroxybiphenyl 1,2-Dioxygenase, domain 1"/>
    <property type="match status" value="1"/>
</dbReference>
<dbReference type="AlphaFoldDB" id="A0A4Z0W6V4"/>
<dbReference type="PANTHER" id="PTHR36113:SF1">
    <property type="entry name" value="GLYOXALASE_BLEOMYCIN RESISTANCE PROTEIN_DIOXYGENASE"/>
    <property type="match status" value="1"/>
</dbReference>
<dbReference type="Pfam" id="PF00903">
    <property type="entry name" value="Glyoxalase"/>
    <property type="match status" value="1"/>
</dbReference>
<protein>
    <submittedName>
        <fullName evidence="2">VOC family protein</fullName>
    </submittedName>
</protein>
<dbReference type="InterPro" id="IPR029068">
    <property type="entry name" value="Glyas_Bleomycin-R_OHBP_Dase"/>
</dbReference>
<name>A0A4Z0W6V4_9BACT</name>
<evidence type="ECO:0000313" key="3">
    <source>
        <dbReference type="Proteomes" id="UP000297288"/>
    </source>
</evidence>
<dbReference type="Proteomes" id="UP000297288">
    <property type="component" value="Unassembled WGS sequence"/>
</dbReference>
<evidence type="ECO:0000313" key="2">
    <source>
        <dbReference type="EMBL" id="TGG88864.1"/>
    </source>
</evidence>
<gene>
    <name evidence="2" type="ORF">E4650_01325</name>
</gene>
<dbReference type="EMBL" id="SRME01000001">
    <property type="protein sequence ID" value="TGG88864.1"/>
    <property type="molecule type" value="Genomic_DNA"/>
</dbReference>
<dbReference type="PANTHER" id="PTHR36113">
    <property type="entry name" value="LYASE, PUTATIVE-RELATED-RELATED"/>
    <property type="match status" value="1"/>
</dbReference>
<sequence length="120" mass="13886">MEFLWTTIQVKDMKDSLNFYQNIIGLSIQRRFNADENTEIVFLGDGETKIELVYMKKKIDISFGNDISLGFKVDSIDGMMKKLKENGIKIETEVIQPNPNVKFFYTRDPNGLKIQLVENS</sequence>
<evidence type="ECO:0000259" key="1">
    <source>
        <dbReference type="PROSITE" id="PS51819"/>
    </source>
</evidence>
<dbReference type="InterPro" id="IPR004360">
    <property type="entry name" value="Glyas_Fos-R_dOase_dom"/>
</dbReference>
<dbReference type="PROSITE" id="PS51819">
    <property type="entry name" value="VOC"/>
    <property type="match status" value="1"/>
</dbReference>
<accession>A0A4Z0W6V4</accession>
<feature type="domain" description="VOC" evidence="1">
    <location>
        <begin position="2"/>
        <end position="119"/>
    </location>
</feature>
<reference evidence="2 3" key="1">
    <citation type="submission" date="2019-04" db="EMBL/GenBank/DDBJ databases">
        <title>Draft genome sequence data and analysis of a Fermenting Bacterium, Geotoga petraea strain HO-Geo1, isolated from heavy-oil petroleum reservoir in Russia.</title>
        <authorList>
            <person name="Grouzdev D.S."/>
            <person name="Semenova E.M."/>
            <person name="Sokolova D.S."/>
            <person name="Tourova T.P."/>
            <person name="Poltaraus A.B."/>
            <person name="Nazina T.N."/>
        </authorList>
    </citation>
    <scope>NUCLEOTIDE SEQUENCE [LARGE SCALE GENOMIC DNA]</scope>
    <source>
        <strain evidence="2 3">HO-Geo1</strain>
    </source>
</reference>
<dbReference type="CDD" id="cd06587">
    <property type="entry name" value="VOC"/>
    <property type="match status" value="1"/>
</dbReference>
<proteinExistence type="predicted"/>
<comment type="caution">
    <text evidence="2">The sequence shown here is derived from an EMBL/GenBank/DDBJ whole genome shotgun (WGS) entry which is preliminary data.</text>
</comment>
<organism evidence="2 3">
    <name type="scientific">Geotoga petraea</name>
    <dbReference type="NCBI Taxonomy" id="28234"/>
    <lineage>
        <taxon>Bacteria</taxon>
        <taxon>Thermotogati</taxon>
        <taxon>Thermotogota</taxon>
        <taxon>Thermotogae</taxon>
        <taxon>Petrotogales</taxon>
        <taxon>Petrotogaceae</taxon>
        <taxon>Geotoga</taxon>
    </lineage>
</organism>
<dbReference type="InterPro" id="IPR051332">
    <property type="entry name" value="Fosfomycin_Res_Enzymes"/>
</dbReference>
<dbReference type="OrthoDB" id="192739at2"/>
<dbReference type="RefSeq" id="WP_135402478.1">
    <property type="nucleotide sequence ID" value="NZ_SRME01000001.1"/>
</dbReference>